<evidence type="ECO:0000313" key="1">
    <source>
        <dbReference type="EMBL" id="HGE74673.1"/>
    </source>
</evidence>
<dbReference type="SUPFAM" id="SSF55920">
    <property type="entry name" value="Creatinase/aminopeptidase"/>
    <property type="match status" value="1"/>
</dbReference>
<proteinExistence type="predicted"/>
<gene>
    <name evidence="1" type="ORF">ENX73_00920</name>
</gene>
<organism evidence="1">
    <name type="scientific">Mesoaciditoga lauensis</name>
    <dbReference type="NCBI Taxonomy" id="1495039"/>
    <lineage>
        <taxon>Bacteria</taxon>
        <taxon>Thermotogati</taxon>
        <taxon>Thermotogota</taxon>
        <taxon>Thermotogae</taxon>
        <taxon>Mesoaciditogales</taxon>
        <taxon>Mesoaciditogaceae</taxon>
        <taxon>Mesoaciditoga</taxon>
    </lineage>
</organism>
<reference evidence="1" key="1">
    <citation type="journal article" date="2020" name="mSystems">
        <title>Genome- and Community-Level Interaction Insights into Carbon Utilization and Element Cycling Functions of Hydrothermarchaeota in Hydrothermal Sediment.</title>
        <authorList>
            <person name="Zhou Z."/>
            <person name="Liu Y."/>
            <person name="Xu W."/>
            <person name="Pan J."/>
            <person name="Luo Z.H."/>
            <person name="Li M."/>
        </authorList>
    </citation>
    <scope>NUCLEOTIDE SEQUENCE [LARGE SCALE GENOMIC DNA]</scope>
    <source>
        <strain evidence="1">SpSt-966</strain>
    </source>
</reference>
<comment type="caution">
    <text evidence="1">The sequence shown here is derived from an EMBL/GenBank/DDBJ whole genome shotgun (WGS) entry which is preliminary data.</text>
</comment>
<dbReference type="EMBL" id="DTPE01000040">
    <property type="protein sequence ID" value="HGE74673.1"/>
    <property type="molecule type" value="Genomic_DNA"/>
</dbReference>
<protein>
    <recommendedName>
        <fullName evidence="2">Peptidase M24 domain-containing protein</fullName>
    </recommendedName>
</protein>
<accession>A0A7V3VS47</accession>
<sequence length="147" mass="16901">MIISSTRTVEFGRDEKFEAQYIKNMEIESEILDSTYRSNSIGQVFFDIEKAYASHGYPDEWRLHHQGGIAGYKTREVVAIPHMSFEIPEGVSFAWNPTVTGTKMEDTYVKTRDGMKLLSVDSNGKWPYAEVKINGRIYRRPNILNLS</sequence>
<name>A0A7V3VS47_9BACT</name>
<dbReference type="InterPro" id="IPR036005">
    <property type="entry name" value="Creatinase/aminopeptidase-like"/>
</dbReference>
<dbReference type="AlphaFoldDB" id="A0A7V3VS47"/>
<evidence type="ECO:0008006" key="2">
    <source>
        <dbReference type="Google" id="ProtNLM"/>
    </source>
</evidence>